<dbReference type="AlphaFoldDB" id="A0A1G7SCW0"/>
<proteinExistence type="predicted"/>
<organism evidence="1 2">
    <name type="scientific">Paraburkholderia phenazinium</name>
    <dbReference type="NCBI Taxonomy" id="60549"/>
    <lineage>
        <taxon>Bacteria</taxon>
        <taxon>Pseudomonadati</taxon>
        <taxon>Pseudomonadota</taxon>
        <taxon>Betaproteobacteria</taxon>
        <taxon>Burkholderiales</taxon>
        <taxon>Burkholderiaceae</taxon>
        <taxon>Paraburkholderia</taxon>
    </lineage>
</organism>
<name>A0A1G7SCW0_9BURK</name>
<reference evidence="1 2" key="1">
    <citation type="submission" date="2016-10" db="EMBL/GenBank/DDBJ databases">
        <authorList>
            <person name="de Groot N.N."/>
        </authorList>
    </citation>
    <scope>NUCLEOTIDE SEQUENCE [LARGE SCALE GENOMIC DNA]</scope>
    <source>
        <strain evidence="1 2">LMG 2247</strain>
    </source>
</reference>
<evidence type="ECO:0000313" key="1">
    <source>
        <dbReference type="EMBL" id="SDG20876.1"/>
    </source>
</evidence>
<protein>
    <submittedName>
        <fullName evidence="1">Uncharacterized protein</fullName>
    </submittedName>
</protein>
<evidence type="ECO:0000313" key="2">
    <source>
        <dbReference type="Proteomes" id="UP000199706"/>
    </source>
</evidence>
<gene>
    <name evidence="1" type="ORF">SAMN05216466_102474</name>
</gene>
<dbReference type="Proteomes" id="UP000199706">
    <property type="component" value="Unassembled WGS sequence"/>
</dbReference>
<sequence>MTRQAIATARPDALKSRGLVALLSGVRVNEVFMMYSSVRTGARAAVRGAGSGHPFLAAWWVSLRKIRSALCFCVSDMLL</sequence>
<accession>A0A1G7SCW0</accession>
<dbReference type="EMBL" id="FNCJ01000002">
    <property type="protein sequence ID" value="SDG20876.1"/>
    <property type="molecule type" value="Genomic_DNA"/>
</dbReference>